<dbReference type="OrthoDB" id="46542at2759"/>
<accession>A0A1Z5KKC9</accession>
<name>A0A1Z5KKC9_FISSO</name>
<dbReference type="AlphaFoldDB" id="A0A1Z5KKC9"/>
<proteinExistence type="predicted"/>
<keyword evidence="2" id="KW-1185">Reference proteome</keyword>
<comment type="caution">
    <text evidence="1">The sequence shown here is derived from an EMBL/GenBank/DDBJ whole genome shotgun (WGS) entry which is preliminary data.</text>
</comment>
<evidence type="ECO:0000313" key="1">
    <source>
        <dbReference type="EMBL" id="GAX26378.1"/>
    </source>
</evidence>
<protein>
    <submittedName>
        <fullName evidence="1">Uncharacterized protein</fullName>
    </submittedName>
</protein>
<evidence type="ECO:0000313" key="2">
    <source>
        <dbReference type="Proteomes" id="UP000198406"/>
    </source>
</evidence>
<dbReference type="InParanoid" id="A0A1Z5KKC9"/>
<organism evidence="1 2">
    <name type="scientific">Fistulifera solaris</name>
    <name type="common">Oleaginous diatom</name>
    <dbReference type="NCBI Taxonomy" id="1519565"/>
    <lineage>
        <taxon>Eukaryota</taxon>
        <taxon>Sar</taxon>
        <taxon>Stramenopiles</taxon>
        <taxon>Ochrophyta</taxon>
        <taxon>Bacillariophyta</taxon>
        <taxon>Bacillariophyceae</taxon>
        <taxon>Bacillariophycidae</taxon>
        <taxon>Naviculales</taxon>
        <taxon>Naviculaceae</taxon>
        <taxon>Fistulifera</taxon>
    </lineage>
</organism>
<reference evidence="1 2" key="1">
    <citation type="journal article" date="2015" name="Plant Cell">
        <title>Oil accumulation by the oleaginous diatom Fistulifera solaris as revealed by the genome and transcriptome.</title>
        <authorList>
            <person name="Tanaka T."/>
            <person name="Maeda Y."/>
            <person name="Veluchamy A."/>
            <person name="Tanaka M."/>
            <person name="Abida H."/>
            <person name="Marechal E."/>
            <person name="Bowler C."/>
            <person name="Muto M."/>
            <person name="Sunaga Y."/>
            <person name="Tanaka M."/>
            <person name="Yoshino T."/>
            <person name="Taniguchi T."/>
            <person name="Fukuda Y."/>
            <person name="Nemoto M."/>
            <person name="Matsumoto M."/>
            <person name="Wong P.S."/>
            <person name="Aburatani S."/>
            <person name="Fujibuchi W."/>
        </authorList>
    </citation>
    <scope>NUCLEOTIDE SEQUENCE [LARGE SCALE GENOMIC DNA]</scope>
    <source>
        <strain evidence="1 2">JPCC DA0580</strain>
    </source>
</reference>
<dbReference type="EMBL" id="BDSP01000242">
    <property type="protein sequence ID" value="GAX26378.1"/>
    <property type="molecule type" value="Genomic_DNA"/>
</dbReference>
<gene>
    <name evidence="1" type="ORF">FisN_2Hh204</name>
</gene>
<dbReference type="PROSITE" id="PS00018">
    <property type="entry name" value="EF_HAND_1"/>
    <property type="match status" value="1"/>
</dbReference>
<dbReference type="Proteomes" id="UP000198406">
    <property type="component" value="Unassembled WGS sequence"/>
</dbReference>
<dbReference type="InterPro" id="IPR018247">
    <property type="entry name" value="EF_Hand_1_Ca_BS"/>
</dbReference>
<sequence>MSLKSPTLTRSAVIKSIHIPQTNYALTAASNSMQQRFFGARNKPSKKDEKRMRKIVSQETQQQQDWVDVQQSLSIGAFPGKAGVSARATKKAKQSAVEAAAERQRLTKAGGGLYPPLRYSPEETELLLKEAYDAVPARAGKRGTREAKRQGRRWQAVRKIRKKYKKLLVRAHHRKMEKRSLKVAQVKAVLAEAPDIVKRDREYQAEVFRRWAQTMLQSVDKNQEGSISAAEVEN</sequence>